<dbReference type="Pfam" id="PF11800">
    <property type="entry name" value="RP-C_C"/>
    <property type="match status" value="1"/>
</dbReference>
<dbReference type="Pfam" id="PF03428">
    <property type="entry name" value="RP-C"/>
    <property type="match status" value="1"/>
</dbReference>
<dbReference type="NCBIfam" id="NF040974">
    <property type="entry name" value="RepABC_RepC"/>
    <property type="match status" value="1"/>
</dbReference>
<protein>
    <submittedName>
        <fullName evidence="3">Uncharacterized protein</fullName>
    </submittedName>
</protein>
<dbReference type="InterPro" id="IPR021760">
    <property type="entry name" value="RepC_C"/>
</dbReference>
<sequence length="405" mass="44478">MDTTYVTTPVGRRPMTLAMMLAQHKAGTLPKDHRRNKWKLFRSVCEARRDLCVSDRALTVLDALLTFLPDDHLSGNASLVVFPSNVQLSIRARGMTPATLRRHLAMLVDAGLIARKDSPNGKRYARRGKGGEIDEAFGFNLAPLLARADEIEAVAERLRLEREHLRLAKERLSICRRDIGKLIAAATLEEVPGDWTSLFGAFRRVVDELPRQATLLEVEAALRQLEDIRSGVVNQLENHVKAQNTGASESQSERHIQDSDPESLFEIEAANHDGEIQQPGPETFVTQTGRGEYAPSAVNLGTVLKACPQVNSYGPNGAVRNWQDLAAATEIVRTMLGISRSAYHDAVLAMGAEGAAIVTACILEGAERINSPGGYLRSLTLRARHRSFQPGPMLQALLRGSRQNS</sequence>
<dbReference type="InParanoid" id="B9TGH0"/>
<dbReference type="NCBIfam" id="NF010396">
    <property type="entry name" value="PRK13824.1"/>
    <property type="match status" value="1"/>
</dbReference>
<evidence type="ECO:0000313" key="3">
    <source>
        <dbReference type="EMBL" id="EEF25044.1"/>
    </source>
</evidence>
<gene>
    <name evidence="3" type="ORF">RCOM_1797640</name>
</gene>
<accession>B9TGH0</accession>
<dbReference type="Proteomes" id="UP000008311">
    <property type="component" value="Unassembled WGS sequence"/>
</dbReference>
<keyword evidence="4" id="KW-1185">Reference proteome</keyword>
<feature type="domain" description="Plasmid replication protein C C-terminal" evidence="2">
    <location>
        <begin position="300"/>
        <end position="399"/>
    </location>
</feature>
<dbReference type="AlphaFoldDB" id="B9TGH0"/>
<name>B9TGH0_RICCO</name>
<dbReference type="SUPFAM" id="SSF46785">
    <property type="entry name" value="Winged helix' DNA-binding domain"/>
    <property type="match status" value="1"/>
</dbReference>
<dbReference type="EMBL" id="EQ980647">
    <property type="protein sequence ID" value="EEF25044.1"/>
    <property type="molecule type" value="Genomic_DNA"/>
</dbReference>
<dbReference type="eggNOG" id="ENOG502SPTD">
    <property type="taxonomic scope" value="Eukaryota"/>
</dbReference>
<feature type="domain" description="Plasmid replication protein C N-terminal" evidence="1">
    <location>
        <begin position="13"/>
        <end position="186"/>
    </location>
</feature>
<dbReference type="InterPro" id="IPR005090">
    <property type="entry name" value="RepC_N"/>
</dbReference>
<dbReference type="InterPro" id="IPR036390">
    <property type="entry name" value="WH_DNA-bd_sf"/>
</dbReference>
<proteinExistence type="predicted"/>
<organism evidence="3 4">
    <name type="scientific">Ricinus communis</name>
    <name type="common">Castor bean</name>
    <dbReference type="NCBI Taxonomy" id="3988"/>
    <lineage>
        <taxon>Eukaryota</taxon>
        <taxon>Viridiplantae</taxon>
        <taxon>Streptophyta</taxon>
        <taxon>Embryophyta</taxon>
        <taxon>Tracheophyta</taxon>
        <taxon>Spermatophyta</taxon>
        <taxon>Magnoliopsida</taxon>
        <taxon>eudicotyledons</taxon>
        <taxon>Gunneridae</taxon>
        <taxon>Pentapetalae</taxon>
        <taxon>rosids</taxon>
        <taxon>fabids</taxon>
        <taxon>Malpighiales</taxon>
        <taxon>Euphorbiaceae</taxon>
        <taxon>Acalyphoideae</taxon>
        <taxon>Acalypheae</taxon>
        <taxon>Ricinus</taxon>
    </lineage>
</organism>
<evidence type="ECO:0000259" key="1">
    <source>
        <dbReference type="Pfam" id="PF03428"/>
    </source>
</evidence>
<evidence type="ECO:0000313" key="4">
    <source>
        <dbReference type="Proteomes" id="UP000008311"/>
    </source>
</evidence>
<dbReference type="InterPro" id="IPR047611">
    <property type="entry name" value="RepABC_RepC"/>
</dbReference>
<evidence type="ECO:0000259" key="2">
    <source>
        <dbReference type="Pfam" id="PF11800"/>
    </source>
</evidence>
<reference evidence="4" key="1">
    <citation type="journal article" date="2010" name="Nat. Biotechnol.">
        <title>Draft genome sequence of the oilseed species Ricinus communis.</title>
        <authorList>
            <person name="Chan A.P."/>
            <person name="Crabtree J."/>
            <person name="Zhao Q."/>
            <person name="Lorenzi H."/>
            <person name="Orvis J."/>
            <person name="Puiu D."/>
            <person name="Melake-Berhan A."/>
            <person name="Jones K.M."/>
            <person name="Redman J."/>
            <person name="Chen G."/>
            <person name="Cahoon E.B."/>
            <person name="Gedil M."/>
            <person name="Stanke M."/>
            <person name="Haas B.J."/>
            <person name="Wortman J.R."/>
            <person name="Fraser-Liggett C.M."/>
            <person name="Ravel J."/>
            <person name="Rabinowicz P.D."/>
        </authorList>
    </citation>
    <scope>NUCLEOTIDE SEQUENCE [LARGE SCALE GENOMIC DNA]</scope>
    <source>
        <strain evidence="4">cv. Hale</strain>
    </source>
</reference>